<evidence type="ECO:0000313" key="3">
    <source>
        <dbReference type="Proteomes" id="UP001530400"/>
    </source>
</evidence>
<accession>A0ABD3MV00</accession>
<feature type="chain" id="PRO_5044764502" evidence="1">
    <location>
        <begin position="19"/>
        <end position="123"/>
    </location>
</feature>
<protein>
    <submittedName>
        <fullName evidence="2">Uncharacterized protein</fullName>
    </submittedName>
</protein>
<evidence type="ECO:0000256" key="1">
    <source>
        <dbReference type="SAM" id="SignalP"/>
    </source>
</evidence>
<dbReference type="SUPFAM" id="SSF52833">
    <property type="entry name" value="Thioredoxin-like"/>
    <property type="match status" value="1"/>
</dbReference>
<dbReference type="Proteomes" id="UP001530400">
    <property type="component" value="Unassembled WGS sequence"/>
</dbReference>
<gene>
    <name evidence="2" type="ORF">ACHAWO_004396</name>
</gene>
<evidence type="ECO:0000313" key="2">
    <source>
        <dbReference type="EMBL" id="KAL3767694.1"/>
    </source>
</evidence>
<dbReference type="Gene3D" id="3.40.30.10">
    <property type="entry name" value="Glutaredoxin"/>
    <property type="match status" value="1"/>
</dbReference>
<dbReference type="InterPro" id="IPR036249">
    <property type="entry name" value="Thioredoxin-like_sf"/>
</dbReference>
<comment type="caution">
    <text evidence="2">The sequence shown here is derived from an EMBL/GenBank/DDBJ whole genome shotgun (WGS) entry which is preliminary data.</text>
</comment>
<dbReference type="EMBL" id="JALLPJ020001360">
    <property type="protein sequence ID" value="KAL3767694.1"/>
    <property type="molecule type" value="Genomic_DNA"/>
</dbReference>
<sequence length="123" mass="13049">MKSSLLISSVAILAQSEAFLPNATPKHTQTHLQAEPLESGSKVIVCTGPTCGRSGGKKMLPIFQELAQEMGVTVETISCVSECAECGMGPNVEVRKKGDDGPFYPIKNNIKTEEDVKAVLGLS</sequence>
<dbReference type="CDD" id="cd02980">
    <property type="entry name" value="TRX_Fd_family"/>
    <property type="match status" value="1"/>
</dbReference>
<organism evidence="2 3">
    <name type="scientific">Cyclotella atomus</name>
    <dbReference type="NCBI Taxonomy" id="382360"/>
    <lineage>
        <taxon>Eukaryota</taxon>
        <taxon>Sar</taxon>
        <taxon>Stramenopiles</taxon>
        <taxon>Ochrophyta</taxon>
        <taxon>Bacillariophyta</taxon>
        <taxon>Coscinodiscophyceae</taxon>
        <taxon>Thalassiosirophycidae</taxon>
        <taxon>Stephanodiscales</taxon>
        <taxon>Stephanodiscaceae</taxon>
        <taxon>Cyclotella</taxon>
    </lineage>
</organism>
<feature type="signal peptide" evidence="1">
    <location>
        <begin position="1"/>
        <end position="18"/>
    </location>
</feature>
<proteinExistence type="predicted"/>
<dbReference type="AlphaFoldDB" id="A0ABD3MV00"/>
<keyword evidence="1" id="KW-0732">Signal</keyword>
<name>A0ABD3MV00_9STRA</name>
<keyword evidence="3" id="KW-1185">Reference proteome</keyword>
<reference evidence="2 3" key="1">
    <citation type="submission" date="2024-10" db="EMBL/GenBank/DDBJ databases">
        <title>Updated reference genomes for cyclostephanoid diatoms.</title>
        <authorList>
            <person name="Roberts W.R."/>
            <person name="Alverson A.J."/>
        </authorList>
    </citation>
    <scope>NUCLEOTIDE SEQUENCE [LARGE SCALE GENOMIC DNA]</scope>
    <source>
        <strain evidence="2 3">AJA010-31</strain>
    </source>
</reference>